<sequence length="161" mass="18887">MPKNCKFVRTVVTYKDKIVEEKDITIEESKGGYEFNIKDNSPLEYEWNIQKKCNDTASSYSELEKLKKLKGVFIRHFTVVISEKENNSNYIEMSTAKVPYDADNLQATIDLIRDTAFKNKEVTVEFDYKTILFVSGLQFKNWIESNKYDIKEIQKEGKIKQ</sequence>
<dbReference type="EMBL" id="VSSQ01032841">
    <property type="protein sequence ID" value="MPM84243.1"/>
    <property type="molecule type" value="Genomic_DNA"/>
</dbReference>
<gene>
    <name evidence="1" type="ORF">SDC9_131314</name>
</gene>
<name>A0A645D5K3_9ZZZZ</name>
<organism evidence="1">
    <name type="scientific">bioreactor metagenome</name>
    <dbReference type="NCBI Taxonomy" id="1076179"/>
    <lineage>
        <taxon>unclassified sequences</taxon>
        <taxon>metagenomes</taxon>
        <taxon>ecological metagenomes</taxon>
    </lineage>
</organism>
<accession>A0A645D5K3</accession>
<proteinExistence type="predicted"/>
<reference evidence="1" key="1">
    <citation type="submission" date="2019-08" db="EMBL/GenBank/DDBJ databases">
        <authorList>
            <person name="Kucharzyk K."/>
            <person name="Murdoch R.W."/>
            <person name="Higgins S."/>
            <person name="Loffler F."/>
        </authorList>
    </citation>
    <scope>NUCLEOTIDE SEQUENCE</scope>
</reference>
<dbReference type="AlphaFoldDB" id="A0A645D5K3"/>
<evidence type="ECO:0000313" key="1">
    <source>
        <dbReference type="EMBL" id="MPM84243.1"/>
    </source>
</evidence>
<protein>
    <submittedName>
        <fullName evidence="1">Uncharacterized protein</fullName>
    </submittedName>
</protein>
<comment type="caution">
    <text evidence="1">The sequence shown here is derived from an EMBL/GenBank/DDBJ whole genome shotgun (WGS) entry which is preliminary data.</text>
</comment>